<dbReference type="STRING" id="1531966.A0A0A1SRF5"/>
<gene>
    <name evidence="12" type="ORF">VHEMI03070</name>
</gene>
<evidence type="ECO:0000256" key="8">
    <source>
        <dbReference type="ARBA" id="ARBA00022989"/>
    </source>
</evidence>
<dbReference type="Proteomes" id="UP000039046">
    <property type="component" value="Unassembled WGS sequence"/>
</dbReference>
<comment type="subcellular location">
    <subcellularLocation>
        <location evidence="1">Cell membrane</location>
        <topology evidence="1">Multi-pass membrane protein</topology>
    </subcellularLocation>
</comment>
<dbReference type="EMBL" id="CDHN01000001">
    <property type="protein sequence ID" value="CEJ83038.1"/>
    <property type="molecule type" value="Genomic_DNA"/>
</dbReference>
<keyword evidence="10" id="KW-0325">Glycoprotein</keyword>
<dbReference type="PANTHER" id="PTHR24223:SF399">
    <property type="entry name" value="ABC TRANSPORTER ATNG"/>
    <property type="match status" value="1"/>
</dbReference>
<feature type="domain" description="ABC transporter" evidence="11">
    <location>
        <begin position="55"/>
        <end position="295"/>
    </location>
</feature>
<evidence type="ECO:0000256" key="6">
    <source>
        <dbReference type="ARBA" id="ARBA00022741"/>
    </source>
</evidence>
<evidence type="ECO:0000256" key="4">
    <source>
        <dbReference type="ARBA" id="ARBA00022475"/>
    </source>
</evidence>
<dbReference type="Gene3D" id="3.40.50.300">
    <property type="entry name" value="P-loop containing nucleotide triphosphate hydrolases"/>
    <property type="match status" value="1"/>
</dbReference>
<dbReference type="InterPro" id="IPR050173">
    <property type="entry name" value="ABC_transporter_C-like"/>
</dbReference>
<evidence type="ECO:0000256" key="10">
    <source>
        <dbReference type="ARBA" id="ARBA00023180"/>
    </source>
</evidence>
<dbReference type="InterPro" id="IPR003593">
    <property type="entry name" value="AAA+_ATPase"/>
</dbReference>
<keyword evidence="4" id="KW-1003">Cell membrane</keyword>
<dbReference type="Pfam" id="PF00005">
    <property type="entry name" value="ABC_tran"/>
    <property type="match status" value="1"/>
</dbReference>
<dbReference type="GO" id="GO:0042626">
    <property type="term" value="F:ATPase-coupled transmembrane transporter activity"/>
    <property type="evidence" value="ECO:0007669"/>
    <property type="project" value="TreeGrafter"/>
</dbReference>
<dbReference type="HOGENOM" id="CLU_000604_1_9_1"/>
<keyword evidence="8" id="KW-1133">Transmembrane helix</keyword>
<dbReference type="GO" id="GO:0005886">
    <property type="term" value="C:plasma membrane"/>
    <property type="evidence" value="ECO:0007669"/>
    <property type="project" value="UniProtKB-SubCell"/>
</dbReference>
<reference evidence="12 13" key="1">
    <citation type="journal article" date="2015" name="Genome Announc.">
        <title>Draft Genome Sequence and Gene Annotation of the Entomopathogenic Fungus Verticillium hemipterigenum.</title>
        <authorList>
            <person name="Horn F."/>
            <person name="Habel A."/>
            <person name="Scharf D.H."/>
            <person name="Dworschak J."/>
            <person name="Brakhage A.A."/>
            <person name="Guthke R."/>
            <person name="Hertweck C."/>
            <person name="Linde J."/>
        </authorList>
    </citation>
    <scope>NUCLEOTIDE SEQUENCE [LARGE SCALE GENOMIC DNA]</scope>
</reference>
<keyword evidence="13" id="KW-1185">Reference proteome</keyword>
<dbReference type="FunFam" id="3.40.50.300:FF:002145">
    <property type="entry name" value="ABC transporter (MsbA subfamily)"/>
    <property type="match status" value="1"/>
</dbReference>
<evidence type="ECO:0000256" key="9">
    <source>
        <dbReference type="ARBA" id="ARBA00023136"/>
    </source>
</evidence>
<dbReference type="SMART" id="SM00382">
    <property type="entry name" value="AAA"/>
    <property type="match status" value="1"/>
</dbReference>
<comment type="similarity">
    <text evidence="2">Belongs to the ABC transporter superfamily. ABCC family. Conjugate transporter (TC 3.A.1.208) subfamily.</text>
</comment>
<dbReference type="InterPro" id="IPR027417">
    <property type="entry name" value="P-loop_NTPase"/>
</dbReference>
<keyword evidence="5" id="KW-0812">Transmembrane</keyword>
<dbReference type="PANTHER" id="PTHR24223">
    <property type="entry name" value="ATP-BINDING CASSETTE SUB-FAMILY C"/>
    <property type="match status" value="1"/>
</dbReference>
<dbReference type="PROSITE" id="PS50893">
    <property type="entry name" value="ABC_TRANSPORTER_2"/>
    <property type="match status" value="1"/>
</dbReference>
<keyword evidence="7" id="KW-0067">ATP-binding</keyword>
<dbReference type="SUPFAM" id="SSF52540">
    <property type="entry name" value="P-loop containing nucleoside triphosphate hydrolases"/>
    <property type="match status" value="1"/>
</dbReference>
<dbReference type="GO" id="GO:0005524">
    <property type="term" value="F:ATP binding"/>
    <property type="evidence" value="ECO:0007669"/>
    <property type="project" value="UniProtKB-KW"/>
</dbReference>
<organism evidence="12 13">
    <name type="scientific">[Torrubiella] hemipterigena</name>
    <dbReference type="NCBI Taxonomy" id="1531966"/>
    <lineage>
        <taxon>Eukaryota</taxon>
        <taxon>Fungi</taxon>
        <taxon>Dikarya</taxon>
        <taxon>Ascomycota</taxon>
        <taxon>Pezizomycotina</taxon>
        <taxon>Sordariomycetes</taxon>
        <taxon>Hypocreomycetidae</taxon>
        <taxon>Hypocreales</taxon>
        <taxon>Clavicipitaceae</taxon>
        <taxon>Clavicipitaceae incertae sedis</taxon>
        <taxon>'Torrubiella' clade</taxon>
    </lineage>
</organism>
<evidence type="ECO:0000256" key="3">
    <source>
        <dbReference type="ARBA" id="ARBA00022448"/>
    </source>
</evidence>
<proteinExistence type="inferred from homology"/>
<evidence type="ECO:0000256" key="1">
    <source>
        <dbReference type="ARBA" id="ARBA00004651"/>
    </source>
</evidence>
<sequence length="295" mass="32289">MISLGMGISATFSMWSKMETALTSVGRIKTFEEDSPQEPVVETEVAADWPAQGRIEFHNVSAKYDPNGDESTVVLHNVNLTIEAGKKVGIVGRTGSGKTALMMLLAKMVSCTGEITIDGVNLNSVDNELLRARITAIPQDSIEIPGTLRFNICPFEYRAKVEDSLMISILTRMGIWEYLSERGGLDAEIKGLKLSPGQRQMVCITRGIVHHLQTRSKVVLMDEISSQLDYETDKTVQEVLEAEFKDCTMLTIAHRTETLKDVDMLIEMAEGIATTSIPSKTVVTGEPSSSATASE</sequence>
<accession>A0A0A1SRF5</accession>
<evidence type="ECO:0000256" key="2">
    <source>
        <dbReference type="ARBA" id="ARBA00009726"/>
    </source>
</evidence>
<dbReference type="InterPro" id="IPR003439">
    <property type="entry name" value="ABC_transporter-like_ATP-bd"/>
</dbReference>
<evidence type="ECO:0000313" key="13">
    <source>
        <dbReference type="Proteomes" id="UP000039046"/>
    </source>
</evidence>
<evidence type="ECO:0000259" key="11">
    <source>
        <dbReference type="PROSITE" id="PS50893"/>
    </source>
</evidence>
<evidence type="ECO:0000256" key="7">
    <source>
        <dbReference type="ARBA" id="ARBA00022840"/>
    </source>
</evidence>
<keyword evidence="3" id="KW-0813">Transport</keyword>
<dbReference type="GO" id="GO:0016887">
    <property type="term" value="F:ATP hydrolysis activity"/>
    <property type="evidence" value="ECO:0007669"/>
    <property type="project" value="InterPro"/>
</dbReference>
<keyword evidence="9" id="KW-0472">Membrane</keyword>
<protein>
    <recommendedName>
        <fullName evidence="11">ABC transporter domain-containing protein</fullName>
    </recommendedName>
</protein>
<keyword evidence="6" id="KW-0547">Nucleotide-binding</keyword>
<evidence type="ECO:0000313" key="12">
    <source>
        <dbReference type="EMBL" id="CEJ83038.1"/>
    </source>
</evidence>
<dbReference type="OrthoDB" id="6500128at2759"/>
<dbReference type="AlphaFoldDB" id="A0A0A1SRF5"/>
<name>A0A0A1SRF5_9HYPO</name>
<evidence type="ECO:0000256" key="5">
    <source>
        <dbReference type="ARBA" id="ARBA00022692"/>
    </source>
</evidence>